<reference evidence="1" key="1">
    <citation type="submission" date="2022-11" db="UniProtKB">
        <authorList>
            <consortium name="EnsemblMetazoa"/>
        </authorList>
    </citation>
    <scope>IDENTIFICATION</scope>
</reference>
<organism evidence="1 2">
    <name type="scientific">Exaiptasia diaphana</name>
    <name type="common">Tropical sea anemone</name>
    <name type="synonym">Aiptasia pulchella</name>
    <dbReference type="NCBI Taxonomy" id="2652724"/>
    <lineage>
        <taxon>Eukaryota</taxon>
        <taxon>Metazoa</taxon>
        <taxon>Cnidaria</taxon>
        <taxon>Anthozoa</taxon>
        <taxon>Hexacorallia</taxon>
        <taxon>Actiniaria</taxon>
        <taxon>Aiptasiidae</taxon>
        <taxon>Exaiptasia</taxon>
    </lineage>
</organism>
<dbReference type="EnsemblMetazoa" id="XM_021055394.2">
    <property type="protein sequence ID" value="XP_020911053.2"/>
    <property type="gene ID" value="LOC110248834"/>
</dbReference>
<dbReference type="GO" id="GO:0036297">
    <property type="term" value="P:interstrand cross-link repair"/>
    <property type="evidence" value="ECO:0007669"/>
    <property type="project" value="InterPro"/>
</dbReference>
<name>A0A913XVR1_EXADI</name>
<dbReference type="OrthoDB" id="10517487at2759"/>
<proteinExistence type="predicted"/>
<dbReference type="RefSeq" id="XP_020911053.2">
    <property type="nucleotide sequence ID" value="XM_021055394.2"/>
</dbReference>
<dbReference type="AlphaFoldDB" id="A0A913XVR1"/>
<dbReference type="PANTHER" id="PTHR12047:SF2">
    <property type="entry name" value="FANCONI ANEMIA GROUP A PROTEIN"/>
    <property type="match status" value="1"/>
</dbReference>
<accession>A0A913XVR1</accession>
<dbReference type="GeneID" id="110248834"/>
<evidence type="ECO:0000313" key="1">
    <source>
        <dbReference type="EnsemblMetazoa" id="XP_020911053.2"/>
    </source>
</evidence>
<keyword evidence="2" id="KW-1185">Reference proteome</keyword>
<dbReference type="PANTHER" id="PTHR12047">
    <property type="entry name" value="FANCONI ANEMIA GROUP A PROTEIN"/>
    <property type="match status" value="1"/>
</dbReference>
<dbReference type="KEGG" id="epa:110248834"/>
<protein>
    <submittedName>
        <fullName evidence="1">Uncharacterized protein</fullName>
    </submittedName>
</protein>
<dbReference type="GO" id="GO:0043240">
    <property type="term" value="C:Fanconi anaemia nuclear complex"/>
    <property type="evidence" value="ECO:0007669"/>
    <property type="project" value="InterPro"/>
</dbReference>
<dbReference type="InterPro" id="IPR003516">
    <property type="entry name" value="FANCA"/>
</dbReference>
<evidence type="ECO:0000313" key="2">
    <source>
        <dbReference type="Proteomes" id="UP000887567"/>
    </source>
</evidence>
<dbReference type="Proteomes" id="UP000887567">
    <property type="component" value="Unplaced"/>
</dbReference>
<sequence>MSEDSDALGFSEVETLHRWMSSFCSGSSVSIPDLMYYPPWIIAACLNVRLKTSKNAVNFYHRLQNMMEVESFKKISVCLFACILSQCSEMVLHENEISENSQVWTTSMELLKSCPEVLFCFMEDDKSHIYSHDLQQLRTLLLPNKYSKLLPIVFFSLLTKCKRDIVEKVKQFPHFKQITITMNQKFTQLRKTCLENDAYKSCEKPFQLEFAKEVFQFLRHHTGS</sequence>